<evidence type="ECO:0000313" key="3">
    <source>
        <dbReference type="Proteomes" id="UP001149074"/>
    </source>
</evidence>
<proteinExistence type="predicted"/>
<dbReference type="Proteomes" id="UP001149074">
    <property type="component" value="Unassembled WGS sequence"/>
</dbReference>
<protein>
    <submittedName>
        <fullName evidence="2">Uncharacterized protein</fullName>
    </submittedName>
</protein>
<gene>
    <name evidence="2" type="ORF">N7532_011632</name>
</gene>
<reference evidence="2" key="2">
    <citation type="journal article" date="2023" name="IMA Fungus">
        <title>Comparative genomic study of the Penicillium genus elucidates a diverse pangenome and 15 lateral gene transfer events.</title>
        <authorList>
            <person name="Petersen C."/>
            <person name="Sorensen T."/>
            <person name="Nielsen M.R."/>
            <person name="Sondergaard T.E."/>
            <person name="Sorensen J.L."/>
            <person name="Fitzpatrick D.A."/>
            <person name="Frisvad J.C."/>
            <person name="Nielsen K.L."/>
        </authorList>
    </citation>
    <scope>NUCLEOTIDE SEQUENCE</scope>
    <source>
        <strain evidence="2">IBT 30761</strain>
    </source>
</reference>
<dbReference type="EMBL" id="JAPQKI010000011">
    <property type="protein sequence ID" value="KAJ5082589.1"/>
    <property type="molecule type" value="Genomic_DNA"/>
</dbReference>
<keyword evidence="3" id="KW-1185">Reference proteome</keyword>
<name>A0A9W9JUR2_9EURO</name>
<reference evidence="2" key="1">
    <citation type="submission" date="2022-11" db="EMBL/GenBank/DDBJ databases">
        <authorList>
            <person name="Petersen C."/>
        </authorList>
    </citation>
    <scope>NUCLEOTIDE SEQUENCE</scope>
    <source>
        <strain evidence="2">IBT 30761</strain>
    </source>
</reference>
<comment type="caution">
    <text evidence="2">The sequence shown here is derived from an EMBL/GenBank/DDBJ whole genome shotgun (WGS) entry which is preliminary data.</text>
</comment>
<evidence type="ECO:0000256" key="1">
    <source>
        <dbReference type="SAM" id="MobiDB-lite"/>
    </source>
</evidence>
<accession>A0A9W9JUR2</accession>
<feature type="region of interest" description="Disordered" evidence="1">
    <location>
        <begin position="155"/>
        <end position="214"/>
    </location>
</feature>
<dbReference type="OrthoDB" id="4630416at2759"/>
<dbReference type="GeneID" id="81363102"/>
<feature type="compositionally biased region" description="Acidic residues" evidence="1">
    <location>
        <begin position="182"/>
        <end position="191"/>
    </location>
</feature>
<feature type="compositionally biased region" description="Acidic residues" evidence="1">
    <location>
        <begin position="155"/>
        <end position="171"/>
    </location>
</feature>
<organism evidence="2 3">
    <name type="scientific">Penicillium argentinense</name>
    <dbReference type="NCBI Taxonomy" id="1131581"/>
    <lineage>
        <taxon>Eukaryota</taxon>
        <taxon>Fungi</taxon>
        <taxon>Dikarya</taxon>
        <taxon>Ascomycota</taxon>
        <taxon>Pezizomycotina</taxon>
        <taxon>Eurotiomycetes</taxon>
        <taxon>Eurotiomycetidae</taxon>
        <taxon>Eurotiales</taxon>
        <taxon>Aspergillaceae</taxon>
        <taxon>Penicillium</taxon>
    </lineage>
</organism>
<sequence>MGVQLGGSETSYSRNGPNAQLKKVKKGNAIRLSSLTPERLSEDTEWYIDMYFLPYGKADPTKTTMVIGISLSKLSVYRRWKFIEGARKITCLHHERAFGTNTQAIYLSWNAAAVRKEADDTPPWSTNRSTTKRGAIIICAEELALVDYCSQLDHEDETTSSDAPVDDDASDTNDAANGNDSGIDDDDDLNEESPQPDSKRKAQESHATQNSEKLEAATPRNYLLKLSCREVNGPLRFDAFDGTIDFQDEKFASFEGEAYFPCAGYRVPFVARKVTDVPEVFGRGWGAYGEERIPICASEDGEMVLDLIFRKQVVKDSNWNGNERAYAISYREHL</sequence>
<dbReference type="RefSeq" id="XP_056469111.1">
    <property type="nucleotide sequence ID" value="XM_056624123.1"/>
</dbReference>
<feature type="region of interest" description="Disordered" evidence="1">
    <location>
        <begin position="1"/>
        <end position="20"/>
    </location>
</feature>
<feature type="compositionally biased region" description="Polar residues" evidence="1">
    <location>
        <begin position="7"/>
        <end position="18"/>
    </location>
</feature>
<dbReference type="AlphaFoldDB" id="A0A9W9JUR2"/>
<evidence type="ECO:0000313" key="2">
    <source>
        <dbReference type="EMBL" id="KAJ5082589.1"/>
    </source>
</evidence>
<feature type="compositionally biased region" description="Low complexity" evidence="1">
    <location>
        <begin position="172"/>
        <end position="181"/>
    </location>
</feature>